<evidence type="ECO:0000259" key="1">
    <source>
        <dbReference type="PROSITE" id="PS51340"/>
    </source>
</evidence>
<dbReference type="InterPro" id="IPR005302">
    <property type="entry name" value="MoCF_Sase_C"/>
</dbReference>
<dbReference type="SUPFAM" id="SSF50800">
    <property type="entry name" value="PK beta-barrel domain-like"/>
    <property type="match status" value="1"/>
</dbReference>
<dbReference type="Proteomes" id="UP000682843">
    <property type="component" value="Chromosome"/>
</dbReference>
<feature type="domain" description="MOSC" evidence="1">
    <location>
        <begin position="87"/>
        <end position="246"/>
    </location>
</feature>
<reference evidence="2 3" key="1">
    <citation type="submission" date="2019-02" db="EMBL/GenBank/DDBJ databases">
        <title>Emended description of the genus Rhodopseudomonas and description of Rhodopseudomonas albus sp. nov., a non-phototrophic, heavy-metal-tolerant bacterium isolated from garden soil.</title>
        <authorList>
            <person name="Bao Z."/>
            <person name="Cao W.W."/>
            <person name="Sato Y."/>
            <person name="Nishizawa T."/>
            <person name="Zhao J."/>
            <person name="Guo Y."/>
            <person name="Ohta H."/>
        </authorList>
    </citation>
    <scope>NUCLEOTIDE SEQUENCE [LARGE SCALE GENOMIC DNA]</scope>
    <source>
        <strain evidence="2 3">SK50-23</strain>
    </source>
</reference>
<dbReference type="Pfam" id="PF03476">
    <property type="entry name" value="MOSC_N"/>
    <property type="match status" value="1"/>
</dbReference>
<gene>
    <name evidence="2" type="ORF">RPMA_27260</name>
</gene>
<name>A0ABX8AEB7_9BRAD</name>
<dbReference type="EMBL" id="CP036498">
    <property type="protein sequence ID" value="QUS42106.1"/>
    <property type="molecule type" value="Genomic_DNA"/>
</dbReference>
<evidence type="ECO:0000313" key="2">
    <source>
        <dbReference type="EMBL" id="QUS42106.1"/>
    </source>
</evidence>
<dbReference type="PROSITE" id="PS51340">
    <property type="entry name" value="MOSC"/>
    <property type="match status" value="1"/>
</dbReference>
<protein>
    <submittedName>
        <fullName evidence="2">MOSC domain-containing protein</fullName>
    </submittedName>
</protein>
<keyword evidence="3" id="KW-1185">Reference proteome</keyword>
<dbReference type="RefSeq" id="WP_211910840.1">
    <property type="nucleotide sequence ID" value="NZ_CP036498.1"/>
</dbReference>
<organism evidence="2 3">
    <name type="scientific">Tardiphaga alba</name>
    <dbReference type="NCBI Taxonomy" id="340268"/>
    <lineage>
        <taxon>Bacteria</taxon>
        <taxon>Pseudomonadati</taxon>
        <taxon>Pseudomonadota</taxon>
        <taxon>Alphaproteobacteria</taxon>
        <taxon>Hyphomicrobiales</taxon>
        <taxon>Nitrobacteraceae</taxon>
        <taxon>Tardiphaga</taxon>
    </lineage>
</organism>
<accession>A0ABX8AEB7</accession>
<dbReference type="InterPro" id="IPR011037">
    <property type="entry name" value="Pyrv_Knase-like_insert_dom_sf"/>
</dbReference>
<proteinExistence type="predicted"/>
<evidence type="ECO:0000313" key="3">
    <source>
        <dbReference type="Proteomes" id="UP000682843"/>
    </source>
</evidence>
<dbReference type="InterPro" id="IPR005303">
    <property type="entry name" value="MOCOS_middle"/>
</dbReference>
<dbReference type="Pfam" id="PF03473">
    <property type="entry name" value="MOSC"/>
    <property type="match status" value="1"/>
</dbReference>
<sequence>MQTSYRIAGLWRYPVASIGGEAVSSAIVGAQGLVGDRMYGLFDAASKAPAAPEKDCRWHKALSLIATRTEDGTITIRFPDSNEIELSAASAPIYLSDFLGFEVGIGQIGSEPHVTDFPSLQHRQPHFPIHLLTTGSLRYLAQLREVHSVDVRRFRPNILLRSNSNDEDICFAEAAWIGKRGRTQDVVMAVEEEATRCGMTIIPQPGIEDDPEILRTILRRNRRRLGAYCTVAETGVLSVGDDFELS</sequence>